<name>A0A0F9BUN7_9ZZZZ</name>
<proteinExistence type="predicted"/>
<organism evidence="1">
    <name type="scientific">marine sediment metagenome</name>
    <dbReference type="NCBI Taxonomy" id="412755"/>
    <lineage>
        <taxon>unclassified sequences</taxon>
        <taxon>metagenomes</taxon>
        <taxon>ecological metagenomes</taxon>
    </lineage>
</organism>
<protein>
    <submittedName>
        <fullName evidence="1">Uncharacterized protein</fullName>
    </submittedName>
</protein>
<sequence length="42" mass="4303">AGFSLLVGQPAKGETPLCPNCGREQDGIGNCVAGWHTFGEQG</sequence>
<accession>A0A0F9BUN7</accession>
<reference evidence="1" key="1">
    <citation type="journal article" date="2015" name="Nature">
        <title>Complex archaea that bridge the gap between prokaryotes and eukaryotes.</title>
        <authorList>
            <person name="Spang A."/>
            <person name="Saw J.H."/>
            <person name="Jorgensen S.L."/>
            <person name="Zaremba-Niedzwiedzka K."/>
            <person name="Martijn J."/>
            <person name="Lind A.E."/>
            <person name="van Eijk R."/>
            <person name="Schleper C."/>
            <person name="Guy L."/>
            <person name="Ettema T.J."/>
        </authorList>
    </citation>
    <scope>NUCLEOTIDE SEQUENCE</scope>
</reference>
<dbReference type="EMBL" id="LAZR01050107">
    <property type="protein sequence ID" value="KKK88101.1"/>
    <property type="molecule type" value="Genomic_DNA"/>
</dbReference>
<comment type="caution">
    <text evidence="1">The sequence shown here is derived from an EMBL/GenBank/DDBJ whole genome shotgun (WGS) entry which is preliminary data.</text>
</comment>
<gene>
    <name evidence="1" type="ORF">LCGC14_2746530</name>
</gene>
<evidence type="ECO:0000313" key="1">
    <source>
        <dbReference type="EMBL" id="KKK88101.1"/>
    </source>
</evidence>
<dbReference type="AlphaFoldDB" id="A0A0F9BUN7"/>
<feature type="non-terminal residue" evidence="1">
    <location>
        <position position="1"/>
    </location>
</feature>